<evidence type="ECO:0000313" key="2">
    <source>
        <dbReference type="Proteomes" id="UP000290909"/>
    </source>
</evidence>
<accession>A0A449BHZ7</accession>
<dbReference type="EMBL" id="LR215050">
    <property type="protein sequence ID" value="VEU82079.1"/>
    <property type="molecule type" value="Genomic_DNA"/>
</dbReference>
<dbReference type="Proteomes" id="UP000290909">
    <property type="component" value="Chromosome"/>
</dbReference>
<dbReference type="STRING" id="1408416.GCA_000702765_00640"/>
<evidence type="ECO:0000313" key="1">
    <source>
        <dbReference type="EMBL" id="VEU82079.1"/>
    </source>
</evidence>
<name>A0A449BHZ7_9MOLU</name>
<dbReference type="Gene3D" id="3.20.80.10">
    <property type="entry name" value="Regulatory factor, effector binding domain"/>
    <property type="match status" value="1"/>
</dbReference>
<organism evidence="1 2">
    <name type="scientific">Acholeplasma hippikon</name>
    <dbReference type="NCBI Taxonomy" id="264636"/>
    <lineage>
        <taxon>Bacteria</taxon>
        <taxon>Bacillati</taxon>
        <taxon>Mycoplasmatota</taxon>
        <taxon>Mollicutes</taxon>
        <taxon>Acholeplasmatales</taxon>
        <taxon>Acholeplasmataceae</taxon>
        <taxon>Acholeplasma</taxon>
    </lineage>
</organism>
<sequence length="38" mass="4725">MIDFNNRYHYEINLSDPRKVEADKLKTIIRHPIKKKWL</sequence>
<keyword evidence="2" id="KW-1185">Reference proteome</keyword>
<reference evidence="1 2" key="1">
    <citation type="submission" date="2019-01" db="EMBL/GenBank/DDBJ databases">
        <authorList>
            <consortium name="Pathogen Informatics"/>
        </authorList>
    </citation>
    <scope>NUCLEOTIDE SEQUENCE [LARGE SCALE GENOMIC DNA]</scope>
    <source>
        <strain evidence="1 2">NCTC10172</strain>
    </source>
</reference>
<gene>
    <name evidence="1" type="ORF">NCTC10172_00085</name>
</gene>
<dbReference type="InterPro" id="IPR011256">
    <property type="entry name" value="Reg_factor_effector_dom_sf"/>
</dbReference>
<dbReference type="AlphaFoldDB" id="A0A449BHZ7"/>
<protein>
    <submittedName>
        <fullName evidence="1">Uncharacterized conserved protein</fullName>
    </submittedName>
</protein>
<proteinExistence type="predicted"/>
<dbReference type="KEGG" id="ahk:NCTC10172_00085"/>